<organism evidence="3 4">
    <name type="scientific">Patiriisocius marinus</name>
    <dbReference type="NCBI Taxonomy" id="1397112"/>
    <lineage>
        <taxon>Bacteria</taxon>
        <taxon>Pseudomonadati</taxon>
        <taxon>Bacteroidota</taxon>
        <taxon>Flavobacteriia</taxon>
        <taxon>Flavobacteriales</taxon>
        <taxon>Flavobacteriaceae</taxon>
        <taxon>Patiriisocius</taxon>
    </lineage>
</organism>
<dbReference type="OrthoDB" id="9806653at2"/>
<dbReference type="Pfam" id="PF00534">
    <property type="entry name" value="Glycos_transf_1"/>
    <property type="match status" value="1"/>
</dbReference>
<proteinExistence type="predicted"/>
<name>A0A5J4IYX9_9FLAO</name>
<feature type="domain" description="Glycosyltransferase subfamily 4-like N-terminal" evidence="2">
    <location>
        <begin position="60"/>
        <end position="157"/>
    </location>
</feature>
<gene>
    <name evidence="3" type="ORF">ULMA_07910</name>
</gene>
<feature type="domain" description="Glycosyl transferase family 1" evidence="1">
    <location>
        <begin position="194"/>
        <end position="350"/>
    </location>
</feature>
<evidence type="ECO:0000259" key="1">
    <source>
        <dbReference type="Pfam" id="PF00534"/>
    </source>
</evidence>
<keyword evidence="4" id="KW-1185">Reference proteome</keyword>
<reference evidence="3 4" key="1">
    <citation type="submission" date="2019-08" db="EMBL/GenBank/DDBJ databases">
        <title>Draft genome sequence of Ulvibacter marinus type strain NBRC 109484.</title>
        <authorList>
            <person name="Kawano K."/>
            <person name="Ushijima N."/>
            <person name="Kihara M."/>
            <person name="Itoh H."/>
        </authorList>
    </citation>
    <scope>NUCLEOTIDE SEQUENCE [LARGE SCALE GENOMIC DNA]</scope>
    <source>
        <strain evidence="3 4">NBRC 109484</strain>
    </source>
</reference>
<dbReference type="Proteomes" id="UP000326509">
    <property type="component" value="Unassembled WGS sequence"/>
</dbReference>
<accession>A0A5J4IYX9</accession>
<keyword evidence="3" id="KW-0808">Transferase</keyword>
<dbReference type="GO" id="GO:0016757">
    <property type="term" value="F:glycosyltransferase activity"/>
    <property type="evidence" value="ECO:0007669"/>
    <property type="project" value="InterPro"/>
</dbReference>
<dbReference type="InterPro" id="IPR001296">
    <property type="entry name" value="Glyco_trans_1"/>
</dbReference>
<evidence type="ECO:0000259" key="2">
    <source>
        <dbReference type="Pfam" id="PF13579"/>
    </source>
</evidence>
<dbReference type="AlphaFoldDB" id="A0A5J4IYX9"/>
<dbReference type="SUPFAM" id="SSF53756">
    <property type="entry name" value="UDP-Glycosyltransferase/glycogen phosphorylase"/>
    <property type="match status" value="1"/>
</dbReference>
<evidence type="ECO:0000313" key="3">
    <source>
        <dbReference type="EMBL" id="GER58683.1"/>
    </source>
</evidence>
<dbReference type="Gene3D" id="3.40.50.2000">
    <property type="entry name" value="Glycogen Phosphorylase B"/>
    <property type="match status" value="2"/>
</dbReference>
<evidence type="ECO:0000313" key="4">
    <source>
        <dbReference type="Proteomes" id="UP000326509"/>
    </source>
</evidence>
<dbReference type="EMBL" id="BKCG01000001">
    <property type="protein sequence ID" value="GER58683.1"/>
    <property type="molecule type" value="Genomic_DNA"/>
</dbReference>
<protein>
    <submittedName>
        <fullName evidence="3">Glycosyl transferase family 1</fullName>
    </submittedName>
</protein>
<dbReference type="RefSeq" id="WP_151672745.1">
    <property type="nucleotide sequence ID" value="NZ_BKCG01000001.1"/>
</dbReference>
<dbReference type="Pfam" id="PF13579">
    <property type="entry name" value="Glyco_trans_4_4"/>
    <property type="match status" value="1"/>
</dbReference>
<comment type="caution">
    <text evidence="3">The sequence shown here is derived from an EMBL/GenBank/DDBJ whole genome shotgun (WGS) entry which is preliminary data.</text>
</comment>
<sequence length="376" mass="42154">MDKKLKIIHVLHSVGGVDVSLRLITENINSAAFETIIIHGKTDSKKPYLSNTSEILKEFKLPIDREISPVNDLKAIIATARIFRNEKPDVVHAHSAKGGIIARAASIFYKVPVLHTPQAYSFMSEPKGFKRKVFLGIEQFFKNINSTLVASSNSERNRGIKEVGYKVSKALNFNNSINPVLNTDISLGDLKLPANYICTVGRPSFQKNIEMMIEVLKVLKTKQPNIHLVLMGVGEYSPNKEAVEKLISTYGLEDNVTMISWIEREKIFKLIKMSQLYISTARYEGLPYSIIESLALGKACVVSDCDGNRDLVVDSHNGYVIKDGMAVTMANRIFALLEDSTLREQFEKNALVRFEKHFNIENNISNLEAIYKEASA</sequence>
<dbReference type="InterPro" id="IPR028098">
    <property type="entry name" value="Glyco_trans_4-like_N"/>
</dbReference>
<dbReference type="PANTHER" id="PTHR12526">
    <property type="entry name" value="GLYCOSYLTRANSFERASE"/>
    <property type="match status" value="1"/>
</dbReference>